<dbReference type="EMBL" id="CAAE01014710">
    <property type="protein sequence ID" value="CAG03253.1"/>
    <property type="molecule type" value="Genomic_DNA"/>
</dbReference>
<gene>
    <name evidence="2" type="ORF">GSTENG00022587001</name>
</gene>
<dbReference type="KEGG" id="tng:GSTEN00022587G001"/>
<name>Q4S7X9_TETNG</name>
<reference evidence="2" key="1">
    <citation type="journal article" date="2004" name="Nature">
        <title>Genome duplication in the teleost fish Tetraodon nigroviridis reveals the early vertebrate proto-karyotype.</title>
        <authorList>
            <person name="Jaillon O."/>
            <person name="Aury J.-M."/>
            <person name="Brunet F."/>
            <person name="Petit J.-L."/>
            <person name="Stange-Thomann N."/>
            <person name="Mauceli E."/>
            <person name="Bouneau L."/>
            <person name="Fischer C."/>
            <person name="Ozouf-Costaz C."/>
            <person name="Bernot A."/>
            <person name="Nicaud S."/>
            <person name="Jaffe D."/>
            <person name="Fisher S."/>
            <person name="Lutfalla G."/>
            <person name="Dossat C."/>
            <person name="Segurens B."/>
            <person name="Dasilva C."/>
            <person name="Salanoubat M."/>
            <person name="Levy M."/>
            <person name="Boudet N."/>
            <person name="Castellano S."/>
            <person name="Anthouard V."/>
            <person name="Jubin C."/>
            <person name="Castelli V."/>
            <person name="Katinka M."/>
            <person name="Vacherie B."/>
            <person name="Biemont C."/>
            <person name="Skalli Z."/>
            <person name="Cattolico L."/>
            <person name="Poulain J."/>
            <person name="De Berardinis V."/>
            <person name="Cruaud C."/>
            <person name="Duprat S."/>
            <person name="Brottier P."/>
            <person name="Coutanceau J.-P."/>
            <person name="Gouzy J."/>
            <person name="Parra G."/>
            <person name="Lardier G."/>
            <person name="Chapple C."/>
            <person name="McKernan K.J."/>
            <person name="McEwan P."/>
            <person name="Bosak S."/>
            <person name="Kellis M."/>
            <person name="Volff J.-N."/>
            <person name="Guigo R."/>
            <person name="Zody M.C."/>
            <person name="Mesirov J."/>
            <person name="Lindblad-Toh K."/>
            <person name="Birren B."/>
            <person name="Nusbaum C."/>
            <person name="Kahn D."/>
            <person name="Robinson-Rechavi M."/>
            <person name="Laudet V."/>
            <person name="Schachter V."/>
            <person name="Quetier F."/>
            <person name="Saurin W."/>
            <person name="Scarpelli C."/>
            <person name="Wincker P."/>
            <person name="Lander E.S."/>
            <person name="Weissenbach J."/>
            <person name="Roest Crollius H."/>
        </authorList>
    </citation>
    <scope>NUCLEOTIDE SEQUENCE [LARGE SCALE GENOMIC DNA]</scope>
</reference>
<comment type="caution">
    <text evidence="2">The sequence shown here is derived from an EMBL/GenBank/DDBJ whole genome shotgun (WGS) entry which is preliminary data.</text>
</comment>
<protein>
    <submittedName>
        <fullName evidence="2">(spotted green pufferfish) hypothetical protein</fullName>
    </submittedName>
</protein>
<reference evidence="2" key="2">
    <citation type="submission" date="2004-02" db="EMBL/GenBank/DDBJ databases">
        <authorList>
            <consortium name="Genoscope"/>
            <consortium name="Whitehead Institute Centre for Genome Research"/>
        </authorList>
    </citation>
    <scope>NUCLEOTIDE SEQUENCE</scope>
</reference>
<organism evidence="2">
    <name type="scientific">Tetraodon nigroviridis</name>
    <name type="common">Spotted green pufferfish</name>
    <name type="synonym">Chelonodon nigroviridis</name>
    <dbReference type="NCBI Taxonomy" id="99883"/>
    <lineage>
        <taxon>Eukaryota</taxon>
        <taxon>Metazoa</taxon>
        <taxon>Chordata</taxon>
        <taxon>Craniata</taxon>
        <taxon>Vertebrata</taxon>
        <taxon>Euteleostomi</taxon>
        <taxon>Actinopterygii</taxon>
        <taxon>Neopterygii</taxon>
        <taxon>Teleostei</taxon>
        <taxon>Neoteleostei</taxon>
        <taxon>Acanthomorphata</taxon>
        <taxon>Eupercaria</taxon>
        <taxon>Tetraodontiformes</taxon>
        <taxon>Tetradontoidea</taxon>
        <taxon>Tetraodontidae</taxon>
        <taxon>Tetraodon</taxon>
    </lineage>
</organism>
<proteinExistence type="predicted"/>
<feature type="coiled-coil region" evidence="1">
    <location>
        <begin position="92"/>
        <end position="123"/>
    </location>
</feature>
<evidence type="ECO:0000313" key="2">
    <source>
        <dbReference type="EMBL" id="CAG03253.1"/>
    </source>
</evidence>
<dbReference type="AlphaFoldDB" id="Q4S7X9"/>
<accession>Q4S7X9</accession>
<evidence type="ECO:0000256" key="1">
    <source>
        <dbReference type="SAM" id="Coils"/>
    </source>
</evidence>
<sequence length="212" mass="25569">MNEYERQEQELKQKNRQESLAYKNFWERQIEEKKLLKDLDKLQEKQLKERLNKFNELKQRRMREEPVTRQAMAYESLADVNIEQVLKSALRNEQIRVKAETAKREAEDSRRRQEDEIRAARNKRLSDHALQITQAKHSKTKRQLLKEKQEAWEKAAGWTPAIRPAAPAHGETRMPMALNRTHTQIKPRMNMDDFDTYFNMSVYNLHIPYRRH</sequence>
<keyword evidence="1" id="KW-0175">Coiled coil</keyword>